<gene>
    <name evidence="4" type="ORF">KCG44_11305</name>
</gene>
<proteinExistence type="predicted"/>
<comment type="caution">
    <text evidence="4">The sequence shown here is derived from an EMBL/GenBank/DDBJ whole genome shotgun (WGS) entry which is preliminary data.</text>
</comment>
<dbReference type="RefSeq" id="WP_218446187.1">
    <property type="nucleotide sequence ID" value="NZ_JAGSPA010000003.1"/>
</dbReference>
<dbReference type="Pfam" id="PF00282">
    <property type="entry name" value="Pyridoxal_deC"/>
    <property type="match status" value="1"/>
</dbReference>
<dbReference type="InterPro" id="IPR002129">
    <property type="entry name" value="PyrdxlP-dep_de-COase"/>
</dbReference>
<evidence type="ECO:0000256" key="1">
    <source>
        <dbReference type="ARBA" id="ARBA00001933"/>
    </source>
</evidence>
<name>A0ABS6SHP8_9SPHN</name>
<dbReference type="Proteomes" id="UP000722336">
    <property type="component" value="Unassembled WGS sequence"/>
</dbReference>
<keyword evidence="2" id="KW-0663">Pyridoxal phosphate</keyword>
<keyword evidence="5" id="KW-1185">Reference proteome</keyword>
<evidence type="ECO:0000313" key="5">
    <source>
        <dbReference type="Proteomes" id="UP000722336"/>
    </source>
</evidence>
<keyword evidence="4" id="KW-0808">Transferase</keyword>
<reference evidence="4 5" key="1">
    <citation type="submission" date="2021-04" db="EMBL/GenBank/DDBJ databases">
        <authorList>
            <person name="Pira H."/>
            <person name="Risdian C."/>
            <person name="Wink J."/>
        </authorList>
    </citation>
    <scope>NUCLEOTIDE SEQUENCE [LARGE SCALE GENOMIC DNA]</scope>
    <source>
        <strain evidence="4 5">WHA3</strain>
    </source>
</reference>
<dbReference type="PANTHER" id="PTHR42735:SF6">
    <property type="entry name" value="SPHINGOSINE-1-PHOSPHATE LYASE 1"/>
    <property type="match status" value="1"/>
</dbReference>
<dbReference type="GO" id="GO:0008483">
    <property type="term" value="F:transaminase activity"/>
    <property type="evidence" value="ECO:0007669"/>
    <property type="project" value="UniProtKB-KW"/>
</dbReference>
<sequence>MKQHIDDTSRAYFPAKGAQWEEVKQRLAAFKDRDIGQAQGRLNVYCHQGTPELQTIRDEAYTMFSHGNAMLGGFMEGSGTMEAEVLRMALEILNGAENGIGFITTGGTESIFCAMHAAREWALVNRPVPGTPEIITPYSAHAAFDKACHFLGMNIVRVALRDDLYADVAAMEAAVTENTIAIMGSAPCWPYGLIDPITEIAAVAMRHNLWMHVDACVGGYINPWLERLGYDIPTFDFRVPGVRSMSADLHKHGYAAKPCSTVLYSSSDAETYHYVPVDNWPIGEYRTAGMVGSRPAGSIATAWAVMNVLGEEGYVEMARQCMAVKERLVEGIEKIEDLKCLKNDSTMIYFRSETLDMMTIMGGLSERGYFPFGVFNPPMLQLVPEPTSDEVINDYLRTLAEVATGVRNGTITSTALARYT</sequence>
<evidence type="ECO:0000256" key="2">
    <source>
        <dbReference type="ARBA" id="ARBA00022898"/>
    </source>
</evidence>
<comment type="cofactor">
    <cofactor evidence="1">
        <name>pyridoxal 5'-phosphate</name>
        <dbReference type="ChEBI" id="CHEBI:597326"/>
    </cofactor>
</comment>
<accession>A0ABS6SHP8</accession>
<dbReference type="InterPro" id="IPR050477">
    <property type="entry name" value="GrpII_AminoAcid_Decarb"/>
</dbReference>
<dbReference type="EMBL" id="JAGSPA010000003">
    <property type="protein sequence ID" value="MBV7257372.1"/>
    <property type="molecule type" value="Genomic_DNA"/>
</dbReference>
<keyword evidence="3" id="KW-0456">Lyase</keyword>
<protein>
    <submittedName>
        <fullName evidence="4">Aminotransferase class V-fold PLP-dependent enzyme</fullName>
    </submittedName>
</protein>
<keyword evidence="4" id="KW-0032">Aminotransferase</keyword>
<evidence type="ECO:0000313" key="4">
    <source>
        <dbReference type="EMBL" id="MBV7257372.1"/>
    </source>
</evidence>
<evidence type="ECO:0000256" key="3">
    <source>
        <dbReference type="ARBA" id="ARBA00023239"/>
    </source>
</evidence>
<organism evidence="4 5">
    <name type="scientific">Pacificimonas pallii</name>
    <dbReference type="NCBI Taxonomy" id="2827236"/>
    <lineage>
        <taxon>Bacteria</taxon>
        <taxon>Pseudomonadati</taxon>
        <taxon>Pseudomonadota</taxon>
        <taxon>Alphaproteobacteria</taxon>
        <taxon>Sphingomonadales</taxon>
        <taxon>Sphingosinicellaceae</taxon>
        <taxon>Pacificimonas</taxon>
    </lineage>
</organism>
<dbReference type="PANTHER" id="PTHR42735">
    <property type="match status" value="1"/>
</dbReference>